<name>A0A2G9YZV6_9BACT</name>
<evidence type="ECO:0000256" key="1">
    <source>
        <dbReference type="ARBA" id="ARBA00022737"/>
    </source>
</evidence>
<comment type="caution">
    <text evidence="6">The sequence shown here is derived from an EMBL/GenBank/DDBJ whole genome shotgun (WGS) entry which is preliminary data.</text>
</comment>
<dbReference type="EMBL" id="PCRQ01000045">
    <property type="protein sequence ID" value="PIP24253.1"/>
    <property type="molecule type" value="Genomic_DNA"/>
</dbReference>
<sequence length="510" mass="57160">MKTQCFFIYLIYSKIMAKDDVAVRFNKVSFEYSHKKPVLNSASFSIRQGTKITIMGQNGAGKSTILNLITGSLREEDGSIYVNPNLKIAIAKQVIPKEEMTLTVKDFFAKCFTEKLYNLDSKIDKVLDLVNLKAPHDKIVKSFSGGQQARLLLASALIQDPDLLILDEPTNNLDHAGIEHLTQFLMSYNKTCIVISHDADFLNSFTDGVLYLDIFTHKIEQYLGDYYVVVAEIADRIEKEKMKNAQYEKEIIANKEKANFFANKGGKMRLVARKMRDKAQEMEEAKVDVRREDKAIRDFEIPAQNGLIGEIINISSLTVIKNHEPEEKKVKISLKKKTHLLLSGPNGIGKSTLLESLVCGHAKDAKITEGIRVGYYRQDFSTLNFEDTVYDSLSCVMKNNDPARNATHSVAGGEEKLRSVASGFLIDKNIIGAKIGTLSEGQKGLVAFARLTLEEPGLLILDEPTNHINFRHLPIIAKALDSFEGTMILVSHVPEFVSQIRIDEVLDLEK</sequence>
<accession>A0A2G9YZV6</accession>
<dbReference type="PANTHER" id="PTHR19211">
    <property type="entry name" value="ATP-BINDING TRANSPORT PROTEIN-RELATED"/>
    <property type="match status" value="1"/>
</dbReference>
<dbReference type="InterPro" id="IPR050611">
    <property type="entry name" value="ABCF"/>
</dbReference>
<dbReference type="Proteomes" id="UP000229952">
    <property type="component" value="Unassembled WGS sequence"/>
</dbReference>
<dbReference type="CDD" id="cd03221">
    <property type="entry name" value="ABCF_EF-3"/>
    <property type="match status" value="1"/>
</dbReference>
<keyword evidence="2" id="KW-0547">Nucleotide-binding</keyword>
<dbReference type="Gene3D" id="3.40.50.300">
    <property type="entry name" value="P-loop containing nucleotide triphosphate hydrolases"/>
    <property type="match status" value="2"/>
</dbReference>
<dbReference type="InterPro" id="IPR027417">
    <property type="entry name" value="P-loop_NTPase"/>
</dbReference>
<evidence type="ECO:0000313" key="7">
    <source>
        <dbReference type="Proteomes" id="UP000229952"/>
    </source>
</evidence>
<feature type="domain" description="ABC transporter" evidence="5">
    <location>
        <begin position="23"/>
        <end position="239"/>
    </location>
</feature>
<dbReference type="PROSITE" id="PS00211">
    <property type="entry name" value="ABC_TRANSPORTER_1"/>
    <property type="match status" value="1"/>
</dbReference>
<keyword evidence="4" id="KW-0175">Coiled coil</keyword>
<dbReference type="InterPro" id="IPR003593">
    <property type="entry name" value="AAA+_ATPase"/>
</dbReference>
<dbReference type="Pfam" id="PF00005">
    <property type="entry name" value="ABC_tran"/>
    <property type="match status" value="2"/>
</dbReference>
<keyword evidence="1" id="KW-0677">Repeat</keyword>
<evidence type="ECO:0000256" key="4">
    <source>
        <dbReference type="SAM" id="Coils"/>
    </source>
</evidence>
<reference evidence="6 7" key="1">
    <citation type="submission" date="2017-09" db="EMBL/GenBank/DDBJ databases">
        <title>Depth-based differentiation of microbial function through sediment-hosted aquifers and enrichment of novel symbionts in the deep terrestrial subsurface.</title>
        <authorList>
            <person name="Probst A.J."/>
            <person name="Ladd B."/>
            <person name="Jarett J.K."/>
            <person name="Geller-Mcgrath D.E."/>
            <person name="Sieber C.M."/>
            <person name="Emerson J.B."/>
            <person name="Anantharaman K."/>
            <person name="Thomas B.C."/>
            <person name="Malmstrom R."/>
            <person name="Stieglmeier M."/>
            <person name="Klingl A."/>
            <person name="Woyke T."/>
            <person name="Ryan C.M."/>
            <person name="Banfield J.F."/>
        </authorList>
    </citation>
    <scope>NUCLEOTIDE SEQUENCE [LARGE SCALE GENOMIC DNA]</scope>
    <source>
        <strain evidence="6">CG23_combo_of_CG06-09_8_20_14_all_37_18</strain>
    </source>
</reference>
<organism evidence="6 7">
    <name type="scientific">Candidatus Nealsonbacteria bacterium CG23_combo_of_CG06-09_8_20_14_all_37_18</name>
    <dbReference type="NCBI Taxonomy" id="1974720"/>
    <lineage>
        <taxon>Bacteria</taxon>
        <taxon>Candidatus Nealsoniibacteriota</taxon>
    </lineage>
</organism>
<feature type="coiled-coil region" evidence="4">
    <location>
        <begin position="230"/>
        <end position="292"/>
    </location>
</feature>
<proteinExistence type="predicted"/>
<evidence type="ECO:0000313" key="6">
    <source>
        <dbReference type="EMBL" id="PIP24253.1"/>
    </source>
</evidence>
<dbReference type="GO" id="GO:0005524">
    <property type="term" value="F:ATP binding"/>
    <property type="evidence" value="ECO:0007669"/>
    <property type="project" value="UniProtKB-KW"/>
</dbReference>
<evidence type="ECO:0000259" key="5">
    <source>
        <dbReference type="PROSITE" id="PS50893"/>
    </source>
</evidence>
<dbReference type="AlphaFoldDB" id="A0A2G9YZV6"/>
<dbReference type="GO" id="GO:0016887">
    <property type="term" value="F:ATP hydrolysis activity"/>
    <property type="evidence" value="ECO:0007669"/>
    <property type="project" value="InterPro"/>
</dbReference>
<gene>
    <name evidence="6" type="ORF">COX35_01690</name>
</gene>
<keyword evidence="3" id="KW-0067">ATP-binding</keyword>
<dbReference type="InterPro" id="IPR003439">
    <property type="entry name" value="ABC_transporter-like_ATP-bd"/>
</dbReference>
<protein>
    <recommendedName>
        <fullName evidence="5">ABC transporter domain-containing protein</fullName>
    </recommendedName>
</protein>
<dbReference type="PROSITE" id="PS50893">
    <property type="entry name" value="ABC_TRANSPORTER_2"/>
    <property type="match status" value="1"/>
</dbReference>
<dbReference type="PANTHER" id="PTHR19211:SF95">
    <property type="entry name" value="ABC TRANSPORTER F FAMILY MEMBER 2"/>
    <property type="match status" value="1"/>
</dbReference>
<dbReference type="InterPro" id="IPR017871">
    <property type="entry name" value="ABC_transporter-like_CS"/>
</dbReference>
<dbReference type="SMART" id="SM00382">
    <property type="entry name" value="AAA"/>
    <property type="match status" value="2"/>
</dbReference>
<dbReference type="SUPFAM" id="SSF52540">
    <property type="entry name" value="P-loop containing nucleoside triphosphate hydrolases"/>
    <property type="match status" value="2"/>
</dbReference>
<evidence type="ECO:0000256" key="3">
    <source>
        <dbReference type="ARBA" id="ARBA00022840"/>
    </source>
</evidence>
<evidence type="ECO:0000256" key="2">
    <source>
        <dbReference type="ARBA" id="ARBA00022741"/>
    </source>
</evidence>